<keyword evidence="2" id="KW-1015">Disulfide bond</keyword>
<gene>
    <name evidence="5" type="ORF">CARUB_v10024096mg</name>
</gene>
<dbReference type="FunFam" id="3.40.30.10:FF:000245">
    <property type="entry name" value="Thioredoxin"/>
    <property type="match status" value="1"/>
</dbReference>
<evidence type="ECO:0000313" key="6">
    <source>
        <dbReference type="Proteomes" id="UP000029121"/>
    </source>
</evidence>
<dbReference type="PANTHER" id="PTHR46115">
    <property type="entry name" value="THIOREDOXIN-LIKE PROTEIN 1"/>
    <property type="match status" value="1"/>
</dbReference>
<evidence type="ECO:0000256" key="2">
    <source>
        <dbReference type="ARBA" id="ARBA00023157"/>
    </source>
</evidence>
<dbReference type="AlphaFoldDB" id="R0HRJ7"/>
<feature type="domain" description="Thioredoxin" evidence="4">
    <location>
        <begin position="93"/>
        <end position="198"/>
    </location>
</feature>
<evidence type="ECO:0000259" key="4">
    <source>
        <dbReference type="PROSITE" id="PS51352"/>
    </source>
</evidence>
<dbReference type="InterPro" id="IPR036249">
    <property type="entry name" value="Thioredoxin-like_sf"/>
</dbReference>
<protein>
    <recommendedName>
        <fullName evidence="4">Thioredoxin domain-containing protein</fullName>
    </recommendedName>
</protein>
<reference evidence="6" key="1">
    <citation type="journal article" date="2013" name="Nat. Genet.">
        <title>The Capsella rubella genome and the genomic consequences of rapid mating system evolution.</title>
        <authorList>
            <person name="Slotte T."/>
            <person name="Hazzouri K.M."/>
            <person name="Agren J.A."/>
            <person name="Koenig D."/>
            <person name="Maumus F."/>
            <person name="Guo Y.L."/>
            <person name="Steige K."/>
            <person name="Platts A.E."/>
            <person name="Escobar J.S."/>
            <person name="Newman L.K."/>
            <person name="Wang W."/>
            <person name="Mandakova T."/>
            <person name="Vello E."/>
            <person name="Smith L.M."/>
            <person name="Henz S.R."/>
            <person name="Steffen J."/>
            <person name="Takuno S."/>
            <person name="Brandvain Y."/>
            <person name="Coop G."/>
            <person name="Andolfatto P."/>
            <person name="Hu T.T."/>
            <person name="Blanchette M."/>
            <person name="Clark R.M."/>
            <person name="Quesneville H."/>
            <person name="Nordborg M."/>
            <person name="Gaut B.S."/>
            <person name="Lysak M.A."/>
            <person name="Jenkins J."/>
            <person name="Grimwood J."/>
            <person name="Chapman J."/>
            <person name="Prochnik S."/>
            <person name="Shu S."/>
            <person name="Rokhsar D."/>
            <person name="Schmutz J."/>
            <person name="Weigel D."/>
            <person name="Wright S.I."/>
        </authorList>
    </citation>
    <scope>NUCLEOTIDE SEQUENCE [LARGE SCALE GENOMIC DNA]</scope>
    <source>
        <strain evidence="6">cv. Monte Gargano</strain>
    </source>
</reference>
<dbReference type="STRING" id="81985.R0HRJ7"/>
<dbReference type="PRINTS" id="PR00421">
    <property type="entry name" value="THIOREDOXIN"/>
</dbReference>
<proteinExistence type="predicted"/>
<dbReference type="Pfam" id="PF00085">
    <property type="entry name" value="Thioredoxin"/>
    <property type="match status" value="1"/>
</dbReference>
<dbReference type="PROSITE" id="PS51352">
    <property type="entry name" value="THIOREDOXIN_2"/>
    <property type="match status" value="1"/>
</dbReference>
<keyword evidence="3" id="KW-0676">Redox-active center</keyword>
<dbReference type="InterPro" id="IPR013766">
    <property type="entry name" value="Thioredoxin_domain"/>
</dbReference>
<keyword evidence="1" id="KW-0813">Transport</keyword>
<keyword evidence="6" id="KW-1185">Reference proteome</keyword>
<dbReference type="OrthoDB" id="2121326at2759"/>
<evidence type="ECO:0000256" key="3">
    <source>
        <dbReference type="ARBA" id="ARBA00023284"/>
    </source>
</evidence>
<dbReference type="KEGG" id="crb:17889585"/>
<accession>R0HRJ7</accession>
<name>R0HRJ7_9BRAS</name>
<evidence type="ECO:0000256" key="1">
    <source>
        <dbReference type="ARBA" id="ARBA00022982"/>
    </source>
</evidence>
<organism evidence="5 6">
    <name type="scientific">Capsella rubella</name>
    <dbReference type="NCBI Taxonomy" id="81985"/>
    <lineage>
        <taxon>Eukaryota</taxon>
        <taxon>Viridiplantae</taxon>
        <taxon>Streptophyta</taxon>
        <taxon>Embryophyta</taxon>
        <taxon>Tracheophyta</taxon>
        <taxon>Spermatophyta</taxon>
        <taxon>Magnoliopsida</taxon>
        <taxon>eudicotyledons</taxon>
        <taxon>Gunneridae</taxon>
        <taxon>Pentapetalae</taxon>
        <taxon>rosids</taxon>
        <taxon>malvids</taxon>
        <taxon>Brassicales</taxon>
        <taxon>Brassicaceae</taxon>
        <taxon>Camelineae</taxon>
        <taxon>Capsella</taxon>
    </lineage>
</organism>
<keyword evidence="1" id="KW-0249">Electron transport</keyword>
<dbReference type="CDD" id="cd02947">
    <property type="entry name" value="TRX_family"/>
    <property type="match status" value="1"/>
</dbReference>
<dbReference type="Gene3D" id="3.40.30.10">
    <property type="entry name" value="Glutaredoxin"/>
    <property type="match status" value="1"/>
</dbReference>
<dbReference type="eggNOG" id="KOG0907">
    <property type="taxonomic scope" value="Eukaryota"/>
</dbReference>
<dbReference type="Proteomes" id="UP000029121">
    <property type="component" value="Unassembled WGS sequence"/>
</dbReference>
<dbReference type="SUPFAM" id="SSF52833">
    <property type="entry name" value="Thioredoxin-like"/>
    <property type="match status" value="1"/>
</dbReference>
<dbReference type="EMBL" id="KB870808">
    <property type="protein sequence ID" value="EOA27925.1"/>
    <property type="molecule type" value="Genomic_DNA"/>
</dbReference>
<sequence length="198" mass="21631">MKGNWSIIRQVLHRRFSTLRSSTPSSRLSTLSSSARPLMLVPNSMSSLITSNSLFTGSTMGRSIDFNSSNTSPLLHRRNLCSEAGGEKGVVIVKSEEGFIDAMSKAQDGSLPSIFYFTAAWCGPCKFIAPVITELSKQYPDVTTYKVDIDEDGISNTISKLNIAAVPTLHFFKGGLKKGEIVGADVTKLKNLMEQLYK</sequence>
<evidence type="ECO:0000313" key="5">
    <source>
        <dbReference type="EMBL" id="EOA27925.1"/>
    </source>
</evidence>